<evidence type="ECO:0000313" key="4">
    <source>
        <dbReference type="Proteomes" id="UP000245942"/>
    </source>
</evidence>
<gene>
    <name evidence="3" type="ORF">BCV69DRAFT_90620</name>
</gene>
<dbReference type="AlphaFoldDB" id="A0A316U0G8"/>
<feature type="region of interest" description="Disordered" evidence="1">
    <location>
        <begin position="76"/>
        <end position="265"/>
    </location>
</feature>
<feature type="compositionally biased region" description="Basic and acidic residues" evidence="1">
    <location>
        <begin position="208"/>
        <end position="230"/>
    </location>
</feature>
<feature type="chain" id="PRO_5016448690" evidence="2">
    <location>
        <begin position="26"/>
        <end position="344"/>
    </location>
</feature>
<reference evidence="3 4" key="1">
    <citation type="journal article" date="2018" name="Mol. Biol. Evol.">
        <title>Broad Genomic Sampling Reveals a Smut Pathogenic Ancestry of the Fungal Clade Ustilaginomycotina.</title>
        <authorList>
            <person name="Kijpornyongpan T."/>
            <person name="Mondo S.J."/>
            <person name="Barry K."/>
            <person name="Sandor L."/>
            <person name="Lee J."/>
            <person name="Lipzen A."/>
            <person name="Pangilinan J."/>
            <person name="LaButti K."/>
            <person name="Hainaut M."/>
            <person name="Henrissat B."/>
            <person name="Grigoriev I.V."/>
            <person name="Spatafora J.W."/>
            <person name="Aime M.C."/>
        </authorList>
    </citation>
    <scope>NUCLEOTIDE SEQUENCE [LARGE SCALE GENOMIC DNA]</scope>
    <source>
        <strain evidence="3 4">MCA 4718</strain>
    </source>
</reference>
<dbReference type="EMBL" id="KZ819339">
    <property type="protein sequence ID" value="PWN17993.1"/>
    <property type="molecule type" value="Genomic_DNA"/>
</dbReference>
<feature type="compositionally biased region" description="Basic residues" evidence="1">
    <location>
        <begin position="112"/>
        <end position="138"/>
    </location>
</feature>
<dbReference type="RefSeq" id="XP_025345153.1">
    <property type="nucleotide sequence ID" value="XM_025495625.1"/>
</dbReference>
<evidence type="ECO:0000256" key="1">
    <source>
        <dbReference type="SAM" id="MobiDB-lite"/>
    </source>
</evidence>
<name>A0A316U0G8_9BASI</name>
<keyword evidence="4" id="KW-1185">Reference proteome</keyword>
<keyword evidence="2" id="KW-0732">Signal</keyword>
<protein>
    <submittedName>
        <fullName evidence="3">Uncharacterized protein</fullName>
    </submittedName>
</protein>
<feature type="signal peptide" evidence="2">
    <location>
        <begin position="1"/>
        <end position="25"/>
    </location>
</feature>
<feature type="region of interest" description="Disordered" evidence="1">
    <location>
        <begin position="316"/>
        <end position="344"/>
    </location>
</feature>
<accession>A0A316U0G8</accession>
<dbReference type="Proteomes" id="UP000245942">
    <property type="component" value="Unassembled WGS sequence"/>
</dbReference>
<dbReference type="GeneID" id="37017359"/>
<proteinExistence type="predicted"/>
<organism evidence="3 4">
    <name type="scientific">Pseudomicrostroma glucosiphilum</name>
    <dbReference type="NCBI Taxonomy" id="1684307"/>
    <lineage>
        <taxon>Eukaryota</taxon>
        <taxon>Fungi</taxon>
        <taxon>Dikarya</taxon>
        <taxon>Basidiomycota</taxon>
        <taxon>Ustilaginomycotina</taxon>
        <taxon>Exobasidiomycetes</taxon>
        <taxon>Microstromatales</taxon>
        <taxon>Microstromatales incertae sedis</taxon>
        <taxon>Pseudomicrostroma</taxon>
    </lineage>
</organism>
<feature type="compositionally biased region" description="Basic and acidic residues" evidence="1">
    <location>
        <begin position="142"/>
        <end position="159"/>
    </location>
</feature>
<evidence type="ECO:0000313" key="3">
    <source>
        <dbReference type="EMBL" id="PWN17993.1"/>
    </source>
</evidence>
<feature type="compositionally biased region" description="Basic and acidic residues" evidence="1">
    <location>
        <begin position="335"/>
        <end position="344"/>
    </location>
</feature>
<evidence type="ECO:0000256" key="2">
    <source>
        <dbReference type="SAM" id="SignalP"/>
    </source>
</evidence>
<sequence>MKLNVNHVALAISLSLAFSSGTAFALPFLSDDDIDTVTSVGRQVADGLQAGTGSRGLQSVSAIPIDTSLLNGHNERSSVLTRSTPRAPINPPVWVPMDPEREELGPGEAPRPKKPRHAKKKKSAHPKRVAKKSSKKSAKLSQVERKLLQHQSALRDQKMPRSKSAKAGKPAEGGHHGNSKSSHSNSRPPPLNKSNHKGKAGKGAPPGKGDHKHPGNLRRSLDENEQMFERDEQDEQTEKAGQAPGQGEPKGDEIEQPKGPQPTLAGMLLPIKRSLWSYPSGDLFIYDRDIGEAVEDARDDDDGNVFWDRDIDDIETRDGGLSEQEVSPIYTKSAHATDTDKTPM</sequence>